<keyword evidence="5" id="KW-1185">Reference proteome</keyword>
<organism evidence="4 5">
    <name type="scientific">Stieleria marina</name>
    <dbReference type="NCBI Taxonomy" id="1930275"/>
    <lineage>
        <taxon>Bacteria</taxon>
        <taxon>Pseudomonadati</taxon>
        <taxon>Planctomycetota</taxon>
        <taxon>Planctomycetia</taxon>
        <taxon>Pirellulales</taxon>
        <taxon>Pirellulaceae</taxon>
        <taxon>Stieleria</taxon>
    </lineage>
</organism>
<dbReference type="OrthoDB" id="9804504at2"/>
<keyword evidence="2 4" id="KW-0808">Transferase</keyword>
<dbReference type="EMBL" id="CP036526">
    <property type="protein sequence ID" value="QDT10114.1"/>
    <property type="molecule type" value="Genomic_DNA"/>
</dbReference>
<evidence type="ECO:0000256" key="2">
    <source>
        <dbReference type="ARBA" id="ARBA00022679"/>
    </source>
</evidence>
<dbReference type="Gene3D" id="3.40.50.300">
    <property type="entry name" value="P-loop containing nucleotide triphosphate hydrolases"/>
    <property type="match status" value="1"/>
</dbReference>
<dbReference type="GO" id="GO:0008146">
    <property type="term" value="F:sulfotransferase activity"/>
    <property type="evidence" value="ECO:0007669"/>
    <property type="project" value="InterPro"/>
</dbReference>
<evidence type="ECO:0000259" key="3">
    <source>
        <dbReference type="Pfam" id="PF00685"/>
    </source>
</evidence>
<dbReference type="Pfam" id="PF00685">
    <property type="entry name" value="Sulfotransfer_1"/>
    <property type="match status" value="1"/>
</dbReference>
<dbReference type="InterPro" id="IPR000863">
    <property type="entry name" value="Sulfotransferase_dom"/>
</dbReference>
<sequence>MSSPKSLSRATIYYRAVQRLFLWHCCTKRLPLYPVTEFPKCGGTWYCQMLSKVLDQPFSRNSSKPIFGQSIIHGHHLFSPHFHRPVSVIRDGRDAIVSAYYHFLFRNEVNSNYGVNRTRKALPFDDYDNIQSNLPAFIDYMFTVFNQGGKRFSWTEYIMDWHDKDRLEVRYEDLLVQPAEELLRSARWFGFDDVDLEHCQNVADQFTFKKMSGRARGQTDSSSFMRKGIAGDWINSFSPLARERFHVHAGDALQIAGYETDDSWVTATTGAAKEVVDA</sequence>
<dbReference type="Proteomes" id="UP000319817">
    <property type="component" value="Chromosome"/>
</dbReference>
<name>A0A517NSL3_9BACT</name>
<dbReference type="RefSeq" id="WP_145417646.1">
    <property type="nucleotide sequence ID" value="NZ_CP036526.1"/>
</dbReference>
<dbReference type="SUPFAM" id="SSF52540">
    <property type="entry name" value="P-loop containing nucleoside triphosphate hydrolases"/>
    <property type="match status" value="1"/>
</dbReference>
<evidence type="ECO:0000256" key="1">
    <source>
        <dbReference type="ARBA" id="ARBA00005771"/>
    </source>
</evidence>
<dbReference type="AlphaFoldDB" id="A0A517NSL3"/>
<evidence type="ECO:0000313" key="4">
    <source>
        <dbReference type="EMBL" id="QDT10114.1"/>
    </source>
</evidence>
<accession>A0A517NSL3</accession>
<dbReference type="PANTHER" id="PTHR11783">
    <property type="entry name" value="SULFOTRANSFERASE SULT"/>
    <property type="match status" value="1"/>
</dbReference>
<gene>
    <name evidence="4" type="ORF">K239x_20680</name>
</gene>
<reference evidence="4 5" key="1">
    <citation type="submission" date="2019-02" db="EMBL/GenBank/DDBJ databases">
        <title>Deep-cultivation of Planctomycetes and their phenomic and genomic characterization uncovers novel biology.</title>
        <authorList>
            <person name="Wiegand S."/>
            <person name="Jogler M."/>
            <person name="Boedeker C."/>
            <person name="Pinto D."/>
            <person name="Vollmers J."/>
            <person name="Rivas-Marin E."/>
            <person name="Kohn T."/>
            <person name="Peeters S.H."/>
            <person name="Heuer A."/>
            <person name="Rast P."/>
            <person name="Oberbeckmann S."/>
            <person name="Bunk B."/>
            <person name="Jeske O."/>
            <person name="Meyerdierks A."/>
            <person name="Storesund J.E."/>
            <person name="Kallscheuer N."/>
            <person name="Luecker S."/>
            <person name="Lage O.M."/>
            <person name="Pohl T."/>
            <person name="Merkel B.J."/>
            <person name="Hornburger P."/>
            <person name="Mueller R.-W."/>
            <person name="Bruemmer F."/>
            <person name="Labrenz M."/>
            <person name="Spormann A.M."/>
            <person name="Op den Camp H."/>
            <person name="Overmann J."/>
            <person name="Amann R."/>
            <person name="Jetten M.S.M."/>
            <person name="Mascher T."/>
            <person name="Medema M.H."/>
            <person name="Devos D.P."/>
            <person name="Kaster A.-K."/>
            <person name="Ovreas L."/>
            <person name="Rohde M."/>
            <person name="Galperin M.Y."/>
            <person name="Jogler C."/>
        </authorList>
    </citation>
    <scope>NUCLEOTIDE SEQUENCE [LARGE SCALE GENOMIC DNA]</scope>
    <source>
        <strain evidence="4 5">K23_9</strain>
    </source>
</reference>
<comment type="similarity">
    <text evidence="1">Belongs to the sulfotransferase 1 family.</text>
</comment>
<protein>
    <submittedName>
        <fullName evidence="4">Sulfotransferase domain protein</fullName>
    </submittedName>
</protein>
<dbReference type="InterPro" id="IPR027417">
    <property type="entry name" value="P-loop_NTPase"/>
</dbReference>
<feature type="domain" description="Sulfotransferase" evidence="3">
    <location>
        <begin position="86"/>
        <end position="251"/>
    </location>
</feature>
<evidence type="ECO:0000313" key="5">
    <source>
        <dbReference type="Proteomes" id="UP000319817"/>
    </source>
</evidence>
<proteinExistence type="inferred from homology"/>